<evidence type="ECO:0000313" key="5">
    <source>
        <dbReference type="Proteomes" id="UP000738325"/>
    </source>
</evidence>
<protein>
    <submittedName>
        <fullName evidence="4">Uncharacterized protein</fullName>
    </submittedName>
</protein>
<dbReference type="Gene3D" id="3.40.50.720">
    <property type="entry name" value="NAD(P)-binding Rossmann-like Domain"/>
    <property type="match status" value="1"/>
</dbReference>
<feature type="compositionally biased region" description="Low complexity" evidence="3">
    <location>
        <begin position="17"/>
        <end position="30"/>
    </location>
</feature>
<feature type="compositionally biased region" description="Polar residues" evidence="3">
    <location>
        <begin position="413"/>
        <end position="428"/>
    </location>
</feature>
<evidence type="ECO:0000256" key="2">
    <source>
        <dbReference type="ARBA" id="ARBA00023002"/>
    </source>
</evidence>
<feature type="compositionally biased region" description="Polar residues" evidence="3">
    <location>
        <begin position="368"/>
        <end position="390"/>
    </location>
</feature>
<name>A0A9P6UXL8_9FUNG</name>
<feature type="compositionally biased region" description="Basic and acidic residues" evidence="3">
    <location>
        <begin position="730"/>
        <end position="739"/>
    </location>
</feature>
<dbReference type="SUPFAM" id="SSF51735">
    <property type="entry name" value="NAD(P)-binding Rossmann-fold domains"/>
    <property type="match status" value="1"/>
</dbReference>
<organism evidence="4 5">
    <name type="scientific">Dissophora globulifera</name>
    <dbReference type="NCBI Taxonomy" id="979702"/>
    <lineage>
        <taxon>Eukaryota</taxon>
        <taxon>Fungi</taxon>
        <taxon>Fungi incertae sedis</taxon>
        <taxon>Mucoromycota</taxon>
        <taxon>Mortierellomycotina</taxon>
        <taxon>Mortierellomycetes</taxon>
        <taxon>Mortierellales</taxon>
        <taxon>Mortierellaceae</taxon>
        <taxon>Dissophora</taxon>
    </lineage>
</organism>
<dbReference type="GO" id="GO:0005737">
    <property type="term" value="C:cytoplasm"/>
    <property type="evidence" value="ECO:0007669"/>
    <property type="project" value="TreeGrafter"/>
</dbReference>
<gene>
    <name evidence="4" type="ORF">BGZ99_001925</name>
</gene>
<feature type="region of interest" description="Disordered" evidence="3">
    <location>
        <begin position="1"/>
        <end position="50"/>
    </location>
</feature>
<keyword evidence="5" id="KW-1185">Reference proteome</keyword>
<feature type="compositionally biased region" description="Polar residues" evidence="3">
    <location>
        <begin position="436"/>
        <end position="450"/>
    </location>
</feature>
<dbReference type="PANTHER" id="PTHR44229:SF4">
    <property type="entry name" value="15-HYDROXYPROSTAGLANDIN DEHYDROGENASE [NAD(+)]"/>
    <property type="match status" value="1"/>
</dbReference>
<feature type="compositionally biased region" description="Polar residues" evidence="3">
    <location>
        <begin position="1"/>
        <end position="15"/>
    </location>
</feature>
<dbReference type="PANTHER" id="PTHR44229">
    <property type="entry name" value="15-HYDROXYPROSTAGLANDIN DEHYDROGENASE [NAD(+)]"/>
    <property type="match status" value="1"/>
</dbReference>
<feature type="compositionally biased region" description="Low complexity" evidence="3">
    <location>
        <begin position="820"/>
        <end position="831"/>
    </location>
</feature>
<reference evidence="4" key="1">
    <citation type="journal article" date="2020" name="Fungal Divers.">
        <title>Resolving the Mortierellaceae phylogeny through synthesis of multi-gene phylogenetics and phylogenomics.</title>
        <authorList>
            <person name="Vandepol N."/>
            <person name="Liber J."/>
            <person name="Desiro A."/>
            <person name="Na H."/>
            <person name="Kennedy M."/>
            <person name="Barry K."/>
            <person name="Grigoriev I.V."/>
            <person name="Miller A.N."/>
            <person name="O'Donnell K."/>
            <person name="Stajich J.E."/>
            <person name="Bonito G."/>
        </authorList>
    </citation>
    <scope>NUCLEOTIDE SEQUENCE</scope>
    <source>
        <strain evidence="4">REB-010B</strain>
    </source>
</reference>
<feature type="region of interest" description="Disordered" evidence="3">
    <location>
        <begin position="83"/>
        <end position="124"/>
    </location>
</feature>
<feature type="compositionally biased region" description="Low complexity" evidence="3">
    <location>
        <begin position="392"/>
        <end position="405"/>
    </location>
</feature>
<evidence type="ECO:0000313" key="4">
    <source>
        <dbReference type="EMBL" id="KAG0324359.1"/>
    </source>
</evidence>
<dbReference type="GO" id="GO:0016616">
    <property type="term" value="F:oxidoreductase activity, acting on the CH-OH group of donors, NAD or NADP as acceptor"/>
    <property type="evidence" value="ECO:0007669"/>
    <property type="project" value="TreeGrafter"/>
</dbReference>
<dbReference type="OrthoDB" id="2137681at2759"/>
<comment type="caution">
    <text evidence="4">The sequence shown here is derived from an EMBL/GenBank/DDBJ whole genome shotgun (WGS) entry which is preliminary data.</text>
</comment>
<sequence>MERSPSTTDTSSLTFESAFPPASPTSTSCSVDPEKISKQDLDQHKPPATDVDIAEVLTTIHTPDGANFSPDNEEDPVTIVTEKTAAVSNTAPDSVQTGADAMTGSSNSPTSKEPQATEGNSLPTLSSWDVASGHVAAVALQCLSKDQDMELSYVSILSAMTVLQSKQDQLSEYDDGLAHQHQHLQDFRTSVAETYSQILRAMCRPCIAEGLGKETLRQGVMSSEALYTQLYGSIQQAGYDLEDVAHLAMAQYWIEHKKIEEAQDCLGRMDPDQWSGPAYRAAITCLLFSKPRQQQDAESLLQKYIAVTAVKGPHRSNTDSKIRTWFKLQVEASKWEEVKTQYALRRSRLVNGPGVTERASAVAETESRLTPQALQQHQLREQSVSPNRQSNHTRSISITSSTTTSSHRRSPSGAHSSITSGHQRTPSVAPSWPSGADSSTATGHQRTPSVAPSWPSGASAALNSGILAAAPTPTKGAFSFLSSLKFTKSDVESAPALSTALPSRLNVNRHLTVLDNGMLEECISYKQFEYGWKYIYEKMGPSLEDNDTARIAMRLCRRAFLGHGGLDPNQVGSSNITAKDVYFGSDDGLNNDASLAKETWSSSLPPSTRDSEIWEARAWAIYNKAMMNPHSFLSTSNGPNQATLGALSQSGSCGATPTSLFLHDILTISVHSPEISSRYLKVFKVYSALRGDQHNQNQLRDPFVMSCMIKAIYDAALAVVYKPDKRRSAYSESKAEVMKHQRRSSSLSLNQSQPMTIGPLMDLAFEIYADMRNVGPIRHLPSLLTLAPTSPVAKDKRLSSFTPSISEAENDEFAEVPGNTSSPSTTTPRSSFSTVTMSIFQELNPTLKPNPQARHLPTELYLALIHLCIQVPVYRISSQVVQTIVADMRSESGRPLQPLDRHFAAALQCYHDSWMCVHEATETGTDGPDARIRHGKCDYIEWMYKSDEEIEEAITSSERLLGFGKALAERLVGKGAKVILGDIDKKDGDRLANELNYGKSAEVAYFVPCDVTKYEQLADLFKAAFKHFGGVDIVVNNAGIAELIPLWEDKKGVWKKVVEIDLLAVIEGTRLGIEAFKKLGRGGVIVNTASLAGIFPQIQTPAYSAAKFGVVGFTRSFKEFDSSIRVNAVAPGFAPTRLIEPIKDDIVRLGPLVTVQTVIDAFMLLIEDDSYIGDIARVTAQSGISVQGRTGNNDKKKKAKL</sequence>
<feature type="region of interest" description="Disordered" evidence="3">
    <location>
        <begin position="360"/>
        <end position="455"/>
    </location>
</feature>
<dbReference type="PRINTS" id="PR00080">
    <property type="entry name" value="SDRFAMILY"/>
</dbReference>
<dbReference type="EMBL" id="JAAAIP010000152">
    <property type="protein sequence ID" value="KAG0324359.1"/>
    <property type="molecule type" value="Genomic_DNA"/>
</dbReference>
<feature type="compositionally biased region" description="Polar residues" evidence="3">
    <location>
        <begin position="86"/>
        <end position="124"/>
    </location>
</feature>
<dbReference type="InterPro" id="IPR036291">
    <property type="entry name" value="NAD(P)-bd_dom_sf"/>
</dbReference>
<accession>A0A9P6UXL8</accession>
<proteinExistence type="inferred from homology"/>
<comment type="similarity">
    <text evidence="1">Belongs to the short-chain dehydrogenases/reductases (SDR) family.</text>
</comment>
<keyword evidence="2" id="KW-0560">Oxidoreductase</keyword>
<feature type="region of interest" description="Disordered" evidence="3">
    <location>
        <begin position="730"/>
        <end position="751"/>
    </location>
</feature>
<dbReference type="Proteomes" id="UP000738325">
    <property type="component" value="Unassembled WGS sequence"/>
</dbReference>
<feature type="region of interest" description="Disordered" evidence="3">
    <location>
        <begin position="809"/>
        <end position="831"/>
    </location>
</feature>
<evidence type="ECO:0000256" key="1">
    <source>
        <dbReference type="ARBA" id="ARBA00006484"/>
    </source>
</evidence>
<feature type="compositionally biased region" description="Basic and acidic residues" evidence="3">
    <location>
        <begin position="32"/>
        <end position="47"/>
    </location>
</feature>
<dbReference type="PRINTS" id="PR00081">
    <property type="entry name" value="GDHRDH"/>
</dbReference>
<evidence type="ECO:0000256" key="3">
    <source>
        <dbReference type="SAM" id="MobiDB-lite"/>
    </source>
</evidence>
<dbReference type="AlphaFoldDB" id="A0A9P6UXL8"/>
<dbReference type="PROSITE" id="PS51257">
    <property type="entry name" value="PROKAR_LIPOPROTEIN"/>
    <property type="match status" value="1"/>
</dbReference>
<dbReference type="InterPro" id="IPR002347">
    <property type="entry name" value="SDR_fam"/>
</dbReference>
<dbReference type="Pfam" id="PF00106">
    <property type="entry name" value="adh_short"/>
    <property type="match status" value="1"/>
</dbReference>